<evidence type="ECO:0000256" key="2">
    <source>
        <dbReference type="ARBA" id="ARBA00023242"/>
    </source>
</evidence>
<dbReference type="InterPro" id="IPR036910">
    <property type="entry name" value="HMG_box_dom_sf"/>
</dbReference>
<dbReference type="InterPro" id="IPR051356">
    <property type="entry name" value="SOX/SOX-like_TF"/>
</dbReference>
<protein>
    <recommendedName>
        <fullName evidence="4">HMG box domain-containing protein</fullName>
    </recommendedName>
</protein>
<dbReference type="GO" id="GO:0000978">
    <property type="term" value="F:RNA polymerase II cis-regulatory region sequence-specific DNA binding"/>
    <property type="evidence" value="ECO:0007669"/>
    <property type="project" value="TreeGrafter"/>
</dbReference>
<accession>A0A9W8CNB5</accession>
<proteinExistence type="predicted"/>
<dbReference type="CDD" id="cd01389">
    <property type="entry name" value="HMG-box_ROX1-like"/>
    <property type="match status" value="1"/>
</dbReference>
<evidence type="ECO:0000259" key="4">
    <source>
        <dbReference type="PROSITE" id="PS50118"/>
    </source>
</evidence>
<feature type="DNA-binding region" description="HMG box" evidence="3">
    <location>
        <begin position="179"/>
        <end position="246"/>
    </location>
</feature>
<evidence type="ECO:0000313" key="6">
    <source>
        <dbReference type="Proteomes" id="UP001145021"/>
    </source>
</evidence>
<evidence type="ECO:0000256" key="3">
    <source>
        <dbReference type="PROSITE-ProRule" id="PRU00267"/>
    </source>
</evidence>
<dbReference type="EMBL" id="JANBOH010000003">
    <property type="protein sequence ID" value="KAJ1648574.1"/>
    <property type="molecule type" value="Genomic_DNA"/>
</dbReference>
<comment type="caution">
    <text evidence="5">The sequence shown here is derived from an EMBL/GenBank/DDBJ whole genome shotgun (WGS) entry which is preliminary data.</text>
</comment>
<dbReference type="PANTHER" id="PTHR45789:SF2">
    <property type="entry name" value="FI18025P1"/>
    <property type="match status" value="1"/>
</dbReference>
<feature type="domain" description="HMG box" evidence="4">
    <location>
        <begin position="179"/>
        <end position="246"/>
    </location>
</feature>
<organism evidence="5 6">
    <name type="scientific">Coemansia asiatica</name>
    <dbReference type="NCBI Taxonomy" id="1052880"/>
    <lineage>
        <taxon>Eukaryota</taxon>
        <taxon>Fungi</taxon>
        <taxon>Fungi incertae sedis</taxon>
        <taxon>Zoopagomycota</taxon>
        <taxon>Kickxellomycotina</taxon>
        <taxon>Kickxellomycetes</taxon>
        <taxon>Kickxellales</taxon>
        <taxon>Kickxellaceae</taxon>
        <taxon>Coemansia</taxon>
    </lineage>
</organism>
<dbReference type="PANTHER" id="PTHR45789">
    <property type="entry name" value="FI18025P1"/>
    <property type="match status" value="1"/>
</dbReference>
<name>A0A9W8CNB5_9FUNG</name>
<dbReference type="SMART" id="SM00398">
    <property type="entry name" value="HMG"/>
    <property type="match status" value="1"/>
</dbReference>
<dbReference type="GO" id="GO:0000981">
    <property type="term" value="F:DNA-binding transcription factor activity, RNA polymerase II-specific"/>
    <property type="evidence" value="ECO:0007669"/>
    <property type="project" value="TreeGrafter"/>
</dbReference>
<evidence type="ECO:0000256" key="1">
    <source>
        <dbReference type="ARBA" id="ARBA00023125"/>
    </source>
</evidence>
<dbReference type="SUPFAM" id="SSF47095">
    <property type="entry name" value="HMG-box"/>
    <property type="match status" value="1"/>
</dbReference>
<dbReference type="Gene3D" id="1.10.30.10">
    <property type="entry name" value="High mobility group box domain"/>
    <property type="match status" value="1"/>
</dbReference>
<evidence type="ECO:0000313" key="5">
    <source>
        <dbReference type="EMBL" id="KAJ1648574.1"/>
    </source>
</evidence>
<keyword evidence="6" id="KW-1185">Reference proteome</keyword>
<dbReference type="AlphaFoldDB" id="A0A9W8CNB5"/>
<dbReference type="Pfam" id="PF00505">
    <property type="entry name" value="HMG_box"/>
    <property type="match status" value="1"/>
</dbReference>
<dbReference type="Proteomes" id="UP001145021">
    <property type="component" value="Unassembled WGS sequence"/>
</dbReference>
<sequence>MMFEEALNFGIDLNAVLAQELNGLAIAPVPVNISSPPKNILVNRVPEGFTPILINLQRCSRADLRRFLHSMLCAPASNNNSSQPREKPLGKCGCELLEFDYQPDFLFNKRKLDFLEQEEDDNGYSSNGYSEETAFTNRDSHFDVEIDGEVSDAGIEEDETDDFKECLQTKEAERNRIKIKRPPNSFMIYRSERHNELVREYRGGNKVISGIIAKEWHSMSSEIKKKYEDMAAIKKHEHEMLYPNYKFMPKRRKN</sequence>
<dbReference type="PROSITE" id="PS50118">
    <property type="entry name" value="HMG_BOX_2"/>
    <property type="match status" value="1"/>
</dbReference>
<keyword evidence="2 3" id="KW-0539">Nucleus</keyword>
<dbReference type="GO" id="GO:0005634">
    <property type="term" value="C:nucleus"/>
    <property type="evidence" value="ECO:0007669"/>
    <property type="project" value="UniProtKB-UniRule"/>
</dbReference>
<reference evidence="5" key="1">
    <citation type="submission" date="2022-07" db="EMBL/GenBank/DDBJ databases">
        <title>Phylogenomic reconstructions and comparative analyses of Kickxellomycotina fungi.</title>
        <authorList>
            <person name="Reynolds N.K."/>
            <person name="Stajich J.E."/>
            <person name="Barry K."/>
            <person name="Grigoriev I.V."/>
            <person name="Crous P."/>
            <person name="Smith M.E."/>
        </authorList>
    </citation>
    <scope>NUCLEOTIDE SEQUENCE</scope>
    <source>
        <strain evidence="5">NBRC 105413</strain>
    </source>
</reference>
<keyword evidence="1 3" id="KW-0238">DNA-binding</keyword>
<gene>
    <name evidence="5" type="ORF">LPJ64_000154</name>
</gene>
<dbReference type="InterPro" id="IPR009071">
    <property type="entry name" value="HMG_box_dom"/>
</dbReference>